<dbReference type="Gene3D" id="1.20.120.20">
    <property type="entry name" value="Apolipoprotein"/>
    <property type="match status" value="1"/>
</dbReference>
<evidence type="ECO:0000313" key="3">
    <source>
        <dbReference type="EMBL" id="RZB12824.1"/>
    </source>
</evidence>
<comment type="caution">
    <text evidence="3">The sequence shown here is derived from an EMBL/GenBank/DDBJ whole genome shotgun (WGS) entry which is preliminary data.</text>
</comment>
<accession>A0A4V2BQQ7</accession>
<keyword evidence="2" id="KW-0812">Transmembrane</keyword>
<evidence type="ECO:0000256" key="1">
    <source>
        <dbReference type="SAM" id="MobiDB-lite"/>
    </source>
</evidence>
<feature type="transmembrane region" description="Helical" evidence="2">
    <location>
        <begin position="119"/>
        <end position="139"/>
    </location>
</feature>
<feature type="region of interest" description="Disordered" evidence="1">
    <location>
        <begin position="1"/>
        <end position="26"/>
    </location>
</feature>
<reference evidence="3 4" key="1">
    <citation type="submission" date="2018-06" db="EMBL/GenBank/DDBJ databases">
        <title>Complete Genome Sequence of Ehrlichia minasensis Isolated From Cattle.</title>
        <authorList>
            <person name="Aguiar D.M."/>
            <person name="Araujo J.P.A.Jr."/>
            <person name="Nakazato L."/>
            <person name="Bard E."/>
            <person name="Cabezas-Cruz A."/>
        </authorList>
    </citation>
    <scope>NUCLEOTIDE SEQUENCE [LARGE SCALE GENOMIC DNA]</scope>
    <source>
        <strain evidence="3 4">B11</strain>
    </source>
</reference>
<dbReference type="AlphaFoldDB" id="A0A4V2BQQ7"/>
<name>A0A4V2BQQ7_9RICK</name>
<protein>
    <submittedName>
        <fullName evidence="3">Uncharacterized protein</fullName>
    </submittedName>
</protein>
<organism evidence="3 4">
    <name type="scientific">Ehrlichia minasensis</name>
    <dbReference type="NCBI Taxonomy" id="1242993"/>
    <lineage>
        <taxon>Bacteria</taxon>
        <taxon>Pseudomonadati</taxon>
        <taxon>Pseudomonadota</taxon>
        <taxon>Alphaproteobacteria</taxon>
        <taxon>Rickettsiales</taxon>
        <taxon>Anaplasmataceae</taxon>
        <taxon>Ehrlichia</taxon>
    </lineage>
</organism>
<keyword evidence="2" id="KW-1133">Transmembrane helix</keyword>
<gene>
    <name evidence="3" type="ORF">DRF75_02260</name>
</gene>
<dbReference type="EMBL" id="QOHL01000007">
    <property type="protein sequence ID" value="RZB12824.1"/>
    <property type="molecule type" value="Genomic_DNA"/>
</dbReference>
<dbReference type="Proteomes" id="UP000293377">
    <property type="component" value="Unassembled WGS sequence"/>
</dbReference>
<dbReference type="RefSeq" id="WP_129992583.1">
    <property type="nucleotide sequence ID" value="NZ_QOHL01000007.1"/>
</dbReference>
<keyword evidence="2" id="KW-0472">Membrane</keyword>
<evidence type="ECO:0000313" key="4">
    <source>
        <dbReference type="Proteomes" id="UP000293377"/>
    </source>
</evidence>
<keyword evidence="4" id="KW-1185">Reference proteome</keyword>
<sequence length="222" mass="23675">MPTNHTNITGYTTNASSVPPPPTENSTSQLVNNITSTIVDTTTSSAATVSDTVTNAINNTVSTVTQTAENISTALTNTASTINSTVSSIINDVTSSVINHTTHSTTNTTQDTSSSTPGFIALGFVLFCALLFMFAAYVYRNYYRNNRNTGGYITVIEEDLEYPRGLLGSIMDDSLSDSVFETSETESDSPIQTNYEPVPSTALSISSDTVENPEGAYQTTKL</sequence>
<feature type="region of interest" description="Disordered" evidence="1">
    <location>
        <begin position="179"/>
        <end position="198"/>
    </location>
</feature>
<proteinExistence type="predicted"/>
<feature type="compositionally biased region" description="Polar residues" evidence="1">
    <location>
        <begin position="1"/>
        <end position="17"/>
    </location>
</feature>
<evidence type="ECO:0000256" key="2">
    <source>
        <dbReference type="SAM" id="Phobius"/>
    </source>
</evidence>